<feature type="transmembrane region" description="Helical" evidence="2">
    <location>
        <begin position="44"/>
        <end position="66"/>
    </location>
</feature>
<keyword evidence="5" id="KW-1185">Reference proteome</keyword>
<dbReference type="AlphaFoldDB" id="A3LWU9"/>
<dbReference type="InParanoid" id="A3LWU9"/>
<gene>
    <name evidence="4" type="ORF">PICST_32596</name>
</gene>
<keyword evidence="2" id="KW-0472">Membrane</keyword>
<evidence type="ECO:0000313" key="5">
    <source>
        <dbReference type="Proteomes" id="UP000002258"/>
    </source>
</evidence>
<dbReference type="KEGG" id="pic:PICST_32596"/>
<reference evidence="4 5" key="1">
    <citation type="journal article" date="2007" name="Nat. Biotechnol.">
        <title>Genome sequence of the lignocellulose-bioconverting and xylose-fermenting yeast Pichia stipitis.</title>
        <authorList>
            <person name="Jeffries T.W."/>
            <person name="Grigoriev I.V."/>
            <person name="Grimwood J."/>
            <person name="Laplaza J.M."/>
            <person name="Aerts A."/>
            <person name="Salamov A."/>
            <person name="Schmutz J."/>
            <person name="Lindquist E."/>
            <person name="Dehal P."/>
            <person name="Shapiro H."/>
            <person name="Jin Y.S."/>
            <person name="Passoth V."/>
            <person name="Richardson P.M."/>
        </authorList>
    </citation>
    <scope>NUCLEOTIDE SEQUENCE [LARGE SCALE GENOMIC DNA]</scope>
    <source>
        <strain evidence="5">ATCC 58785 / CBS 6054 / NBRC 10063 / NRRL Y-11545</strain>
    </source>
</reference>
<feature type="chain" id="PRO_5002655857" evidence="3">
    <location>
        <begin position="17"/>
        <end position="376"/>
    </location>
</feature>
<protein>
    <submittedName>
        <fullName evidence="4">Uncharacterized protein</fullName>
    </submittedName>
</protein>
<evidence type="ECO:0000256" key="3">
    <source>
        <dbReference type="SAM" id="SignalP"/>
    </source>
</evidence>
<feature type="compositionally biased region" description="Low complexity" evidence="1">
    <location>
        <begin position="204"/>
        <end position="217"/>
    </location>
</feature>
<name>A3LWU9_PICST</name>
<organism evidence="4 5">
    <name type="scientific">Scheffersomyces stipitis (strain ATCC 58785 / CBS 6054 / NBRC 10063 / NRRL Y-11545)</name>
    <name type="common">Yeast</name>
    <name type="synonym">Pichia stipitis</name>
    <dbReference type="NCBI Taxonomy" id="322104"/>
    <lineage>
        <taxon>Eukaryota</taxon>
        <taxon>Fungi</taxon>
        <taxon>Dikarya</taxon>
        <taxon>Ascomycota</taxon>
        <taxon>Saccharomycotina</taxon>
        <taxon>Pichiomycetes</taxon>
        <taxon>Debaryomycetaceae</taxon>
        <taxon>Scheffersomyces</taxon>
    </lineage>
</organism>
<accession>A3LWU9</accession>
<feature type="compositionally biased region" description="Polar residues" evidence="1">
    <location>
        <begin position="333"/>
        <end position="347"/>
    </location>
</feature>
<evidence type="ECO:0000256" key="1">
    <source>
        <dbReference type="SAM" id="MobiDB-lite"/>
    </source>
</evidence>
<dbReference type="eggNOG" id="ENOG502T5W0">
    <property type="taxonomic scope" value="Eukaryota"/>
</dbReference>
<sequence length="376" mass="42050">MIFLSILCSLLTTVVPFVLTIKCFDPVIASQIPYTSYQFLLNYWIYFVILQFVNINFVTTHGQFYFDIISQTLKLWFLYGSSNNLALFNRFIVTRVTSSRDFNGLYHLEANYINPLLSKYVTSQIRTDSRGKRMGQLQYYLIRLGQKYANDTNVDDMSFILLERILSSARMLVVSLFAPQISPNIKTSPRRNEMVQHYQRHRSSSGGSKSLGTSTRTAPSVYNVGSSPRSISGGGSYHEATVLELNRHGDAIGQNYTNAQSMPYPVGTGSNSILNDNLANVPLSKFMNKPRSVSERIDAAASKYFGIKPRSSSAGESDTVQRGFGPSAGFRVNPNSINSIRSSYQMEQQRENDIPPLVTVSSPSSGRTTPARQLLN</sequence>
<feature type="region of interest" description="Disordered" evidence="1">
    <location>
        <begin position="194"/>
        <end position="235"/>
    </location>
</feature>
<feature type="compositionally biased region" description="Polar residues" evidence="1">
    <location>
        <begin position="359"/>
        <end position="376"/>
    </location>
</feature>
<evidence type="ECO:0000313" key="4">
    <source>
        <dbReference type="EMBL" id="ABN67341.2"/>
    </source>
</evidence>
<dbReference type="RefSeq" id="XP_001385370.2">
    <property type="nucleotide sequence ID" value="XM_001385333.1"/>
</dbReference>
<feature type="compositionally biased region" description="Polar residues" evidence="1">
    <location>
        <begin position="310"/>
        <end position="320"/>
    </location>
</feature>
<keyword evidence="3" id="KW-0732">Signal</keyword>
<feature type="region of interest" description="Disordered" evidence="1">
    <location>
        <begin position="308"/>
        <end position="376"/>
    </location>
</feature>
<dbReference type="GeneID" id="4840134"/>
<dbReference type="Proteomes" id="UP000002258">
    <property type="component" value="Chromosome 6"/>
</dbReference>
<dbReference type="OrthoDB" id="4023438at2759"/>
<evidence type="ECO:0000256" key="2">
    <source>
        <dbReference type="SAM" id="Phobius"/>
    </source>
</evidence>
<dbReference type="EMBL" id="CP000500">
    <property type="protein sequence ID" value="ABN67341.2"/>
    <property type="molecule type" value="Genomic_DNA"/>
</dbReference>
<keyword evidence="2" id="KW-0812">Transmembrane</keyword>
<proteinExistence type="predicted"/>
<dbReference type="HOGENOM" id="CLU_735909_0_0_1"/>
<feature type="signal peptide" evidence="3">
    <location>
        <begin position="1"/>
        <end position="16"/>
    </location>
</feature>
<keyword evidence="2" id="KW-1133">Transmembrane helix</keyword>